<protein>
    <recommendedName>
        <fullName evidence="3">O-methyltransferase domain-containing protein</fullName>
    </recommendedName>
</protein>
<dbReference type="AlphaFoldDB" id="A0A1L9RAG3"/>
<evidence type="ECO:0000313" key="2">
    <source>
        <dbReference type="Proteomes" id="UP000184383"/>
    </source>
</evidence>
<dbReference type="VEuPathDB" id="FungiDB:ASPWEDRAFT_53655"/>
<dbReference type="RefSeq" id="XP_040685540.1">
    <property type="nucleotide sequence ID" value="XM_040837923.1"/>
</dbReference>
<dbReference type="Gene3D" id="3.40.50.150">
    <property type="entry name" value="Vaccinia Virus protein VP39"/>
    <property type="match status" value="2"/>
</dbReference>
<dbReference type="PANTHER" id="PTHR43712:SF1">
    <property type="entry name" value="HYPOTHETICAL O-METHYLTRANSFERASE (EUROFUNG)-RELATED"/>
    <property type="match status" value="1"/>
</dbReference>
<dbReference type="InterPro" id="IPR036388">
    <property type="entry name" value="WH-like_DNA-bd_sf"/>
</dbReference>
<gene>
    <name evidence="1" type="ORF">ASPWEDRAFT_53655</name>
</gene>
<dbReference type="OrthoDB" id="1535081at2759"/>
<organism evidence="1 2">
    <name type="scientific">Aspergillus wentii DTO 134E9</name>
    <dbReference type="NCBI Taxonomy" id="1073089"/>
    <lineage>
        <taxon>Eukaryota</taxon>
        <taxon>Fungi</taxon>
        <taxon>Dikarya</taxon>
        <taxon>Ascomycota</taxon>
        <taxon>Pezizomycotina</taxon>
        <taxon>Eurotiomycetes</taxon>
        <taxon>Eurotiomycetidae</taxon>
        <taxon>Eurotiales</taxon>
        <taxon>Aspergillaceae</taxon>
        <taxon>Aspergillus</taxon>
        <taxon>Aspergillus subgen. Cremei</taxon>
    </lineage>
</organism>
<dbReference type="Proteomes" id="UP000184383">
    <property type="component" value="Unassembled WGS sequence"/>
</dbReference>
<dbReference type="PANTHER" id="PTHR43712">
    <property type="entry name" value="PUTATIVE (AFU_ORTHOLOGUE AFUA_4G14580)-RELATED"/>
    <property type="match status" value="1"/>
</dbReference>
<reference evidence="2" key="1">
    <citation type="journal article" date="2017" name="Genome Biol.">
        <title>Comparative genomics reveals high biological diversity and specific adaptations in the industrially and medically important fungal genus Aspergillus.</title>
        <authorList>
            <person name="de Vries R.P."/>
            <person name="Riley R."/>
            <person name="Wiebenga A."/>
            <person name="Aguilar-Osorio G."/>
            <person name="Amillis S."/>
            <person name="Uchima C.A."/>
            <person name="Anderluh G."/>
            <person name="Asadollahi M."/>
            <person name="Askin M."/>
            <person name="Barry K."/>
            <person name="Battaglia E."/>
            <person name="Bayram O."/>
            <person name="Benocci T."/>
            <person name="Braus-Stromeyer S.A."/>
            <person name="Caldana C."/>
            <person name="Canovas D."/>
            <person name="Cerqueira G.C."/>
            <person name="Chen F."/>
            <person name="Chen W."/>
            <person name="Choi C."/>
            <person name="Clum A."/>
            <person name="Dos Santos R.A."/>
            <person name="Damasio A.R."/>
            <person name="Diallinas G."/>
            <person name="Emri T."/>
            <person name="Fekete E."/>
            <person name="Flipphi M."/>
            <person name="Freyberg S."/>
            <person name="Gallo A."/>
            <person name="Gournas C."/>
            <person name="Habgood R."/>
            <person name="Hainaut M."/>
            <person name="Harispe M.L."/>
            <person name="Henrissat B."/>
            <person name="Hilden K.S."/>
            <person name="Hope R."/>
            <person name="Hossain A."/>
            <person name="Karabika E."/>
            <person name="Karaffa L."/>
            <person name="Karanyi Z."/>
            <person name="Krasevec N."/>
            <person name="Kuo A."/>
            <person name="Kusch H."/>
            <person name="LaButti K."/>
            <person name="Lagendijk E.L."/>
            <person name="Lapidus A."/>
            <person name="Levasseur A."/>
            <person name="Lindquist E."/>
            <person name="Lipzen A."/>
            <person name="Logrieco A.F."/>
            <person name="MacCabe A."/>
            <person name="Maekelae M.R."/>
            <person name="Malavazi I."/>
            <person name="Melin P."/>
            <person name="Meyer V."/>
            <person name="Mielnichuk N."/>
            <person name="Miskei M."/>
            <person name="Molnar A.P."/>
            <person name="Mule G."/>
            <person name="Ngan C.Y."/>
            <person name="Orejas M."/>
            <person name="Orosz E."/>
            <person name="Ouedraogo J.P."/>
            <person name="Overkamp K.M."/>
            <person name="Park H.-S."/>
            <person name="Perrone G."/>
            <person name="Piumi F."/>
            <person name="Punt P.J."/>
            <person name="Ram A.F."/>
            <person name="Ramon A."/>
            <person name="Rauscher S."/>
            <person name="Record E."/>
            <person name="Riano-Pachon D.M."/>
            <person name="Robert V."/>
            <person name="Roehrig J."/>
            <person name="Ruller R."/>
            <person name="Salamov A."/>
            <person name="Salih N.S."/>
            <person name="Samson R.A."/>
            <person name="Sandor E."/>
            <person name="Sanguinetti M."/>
            <person name="Schuetze T."/>
            <person name="Sepcic K."/>
            <person name="Shelest E."/>
            <person name="Sherlock G."/>
            <person name="Sophianopoulou V."/>
            <person name="Squina F.M."/>
            <person name="Sun H."/>
            <person name="Susca A."/>
            <person name="Todd R.B."/>
            <person name="Tsang A."/>
            <person name="Unkles S.E."/>
            <person name="van de Wiele N."/>
            <person name="van Rossen-Uffink D."/>
            <person name="Oliveira J.V."/>
            <person name="Vesth T.C."/>
            <person name="Visser J."/>
            <person name="Yu J.-H."/>
            <person name="Zhou M."/>
            <person name="Andersen M.R."/>
            <person name="Archer D.B."/>
            <person name="Baker S.E."/>
            <person name="Benoit I."/>
            <person name="Brakhage A.A."/>
            <person name="Braus G.H."/>
            <person name="Fischer R."/>
            <person name="Frisvad J.C."/>
            <person name="Goldman G.H."/>
            <person name="Houbraken J."/>
            <person name="Oakley B."/>
            <person name="Pocsi I."/>
            <person name="Scazzocchio C."/>
            <person name="Seiboth B."/>
            <person name="vanKuyk P.A."/>
            <person name="Wortman J."/>
            <person name="Dyer P.S."/>
            <person name="Grigoriev I.V."/>
        </authorList>
    </citation>
    <scope>NUCLEOTIDE SEQUENCE [LARGE SCALE GENOMIC DNA]</scope>
    <source>
        <strain evidence="2">DTO 134E9</strain>
    </source>
</reference>
<proteinExistence type="predicted"/>
<accession>A0A1L9RAG3</accession>
<dbReference type="EMBL" id="KV878215">
    <property type="protein sequence ID" value="OJJ31863.1"/>
    <property type="molecule type" value="Genomic_DNA"/>
</dbReference>
<keyword evidence="2" id="KW-1185">Reference proteome</keyword>
<evidence type="ECO:0000313" key="1">
    <source>
        <dbReference type="EMBL" id="OJJ31863.1"/>
    </source>
</evidence>
<dbReference type="InterPro" id="IPR029063">
    <property type="entry name" value="SAM-dependent_MTases_sf"/>
</dbReference>
<dbReference type="Gene3D" id="1.10.10.10">
    <property type="entry name" value="Winged helix-like DNA-binding domain superfamily/Winged helix DNA-binding domain"/>
    <property type="match status" value="1"/>
</dbReference>
<evidence type="ECO:0008006" key="3">
    <source>
        <dbReference type="Google" id="ProtNLM"/>
    </source>
</evidence>
<dbReference type="STRING" id="1073089.A0A1L9RAG3"/>
<sequence>MSDSIESQIAALTSSVQSNQVPLDDAARLKAINAAQGLLDALKSPVEIILQDVVMNPPQLMAIRMGVQFGVFKQIASNPTRATTTKKIAEESKASVILYQIMRLLSVSKYVIEEDVQAYKPSALTMVMADSTIEATTRACFDIGNLYTAKAPEFFRFHQWMTLKQRATPSWDDWFGFQGHVLGGFKKSIAEDVLLVDVGSGEGHYLHAFKEKFSNTPGRVVLQDLQHVVSNISNPPQGAELMPYDLFTSQPIKAMEPGYSRLIINEHVLPDRNCDLPSACMSIMVMVQVATFERSEKQWRELIESASLKVAAFHQPPGNAGEDVIEVME</sequence>
<name>A0A1L9RAG3_ASPWE</name>
<dbReference type="SUPFAM" id="SSF53335">
    <property type="entry name" value="S-adenosyl-L-methionine-dependent methyltransferases"/>
    <property type="match status" value="1"/>
</dbReference>
<dbReference type="GeneID" id="63753771"/>